<proteinExistence type="predicted"/>
<dbReference type="AlphaFoldDB" id="A0A540WHM9"/>
<feature type="transmembrane region" description="Helical" evidence="1">
    <location>
        <begin position="87"/>
        <end position="107"/>
    </location>
</feature>
<keyword evidence="1" id="KW-0472">Membrane</keyword>
<dbReference type="EMBL" id="VIGB01000002">
    <property type="protein sequence ID" value="TQF07944.1"/>
    <property type="molecule type" value="Genomic_DNA"/>
</dbReference>
<comment type="caution">
    <text evidence="2">The sequence shown here is derived from an EMBL/GenBank/DDBJ whole genome shotgun (WGS) entry which is preliminary data.</text>
</comment>
<feature type="transmembrane region" description="Helical" evidence="1">
    <location>
        <begin position="22"/>
        <end position="41"/>
    </location>
</feature>
<dbReference type="Proteomes" id="UP000319103">
    <property type="component" value="Unassembled WGS sequence"/>
</dbReference>
<name>A0A540WHM9_9ACTN</name>
<feature type="transmembrane region" description="Helical" evidence="1">
    <location>
        <begin position="119"/>
        <end position="137"/>
    </location>
</feature>
<evidence type="ECO:0000256" key="1">
    <source>
        <dbReference type="SAM" id="Phobius"/>
    </source>
</evidence>
<gene>
    <name evidence="2" type="ORF">E6W39_00995</name>
</gene>
<feature type="transmembrane region" description="Helical" evidence="1">
    <location>
        <begin position="53"/>
        <end position="75"/>
    </location>
</feature>
<keyword evidence="3" id="KW-1185">Reference proteome</keyword>
<accession>A0A540WHM9</accession>
<keyword evidence="1" id="KW-1133">Transmembrane helix</keyword>
<sequence>MTTETHTQADSRAAATPPSAEGMAAVIALAAVLGAALLYLGSMTFTLVHYRHWPAPAGFLSALLMAAIALVIATLRLLMEWEFTASLLPMGVLWVTGAVLAGLQGAASLMGTGTVPMSMLIGIVAAVGMVGFTELAADQS</sequence>
<dbReference type="RefSeq" id="WP_141631809.1">
    <property type="nucleotide sequence ID" value="NZ_VIGB01000002.1"/>
</dbReference>
<protein>
    <submittedName>
        <fullName evidence="2">Uncharacterized protein</fullName>
    </submittedName>
</protein>
<keyword evidence="1" id="KW-0812">Transmembrane</keyword>
<evidence type="ECO:0000313" key="3">
    <source>
        <dbReference type="Proteomes" id="UP000319103"/>
    </source>
</evidence>
<evidence type="ECO:0000313" key="2">
    <source>
        <dbReference type="EMBL" id="TQF07944.1"/>
    </source>
</evidence>
<organism evidence="2 3">
    <name type="scientific">Kitasatospora acidiphila</name>
    <dbReference type="NCBI Taxonomy" id="2567942"/>
    <lineage>
        <taxon>Bacteria</taxon>
        <taxon>Bacillati</taxon>
        <taxon>Actinomycetota</taxon>
        <taxon>Actinomycetes</taxon>
        <taxon>Kitasatosporales</taxon>
        <taxon>Streptomycetaceae</taxon>
        <taxon>Kitasatospora</taxon>
    </lineage>
</organism>
<reference evidence="2 3" key="1">
    <citation type="submission" date="2019-06" db="EMBL/GenBank/DDBJ databases">
        <title>Description of Kitasatospora acidophila sp. nov. isolated from pine grove soil, and reclassification of Streptomyces novaecaesareae to Kitasatospora novaeceasareae comb. nov.</title>
        <authorList>
            <person name="Kim M.J."/>
        </authorList>
    </citation>
    <scope>NUCLEOTIDE SEQUENCE [LARGE SCALE GENOMIC DNA]</scope>
    <source>
        <strain evidence="2 3">MMS16-CNU292</strain>
    </source>
</reference>